<dbReference type="EMBL" id="JAUFQH010000022">
    <property type="protein sequence ID" value="MDN3621337.1"/>
    <property type="molecule type" value="Genomic_DNA"/>
</dbReference>
<gene>
    <name evidence="1" type="ORF">QWY81_17855</name>
</gene>
<accession>A0AAJ1R007</accession>
<dbReference type="RefSeq" id="WP_261972817.1">
    <property type="nucleotide sequence ID" value="NZ_CP103460.1"/>
</dbReference>
<reference evidence="1 2" key="1">
    <citation type="journal article" date="2014" name="Int. J. Syst. Evol. Microbiol.">
        <title>Complete genome sequence of Corynebacterium casei LMG S-19264T (=DSM 44701T), isolated from a smear-ripened cheese.</title>
        <authorList>
            <consortium name="US DOE Joint Genome Institute (JGI-PGF)"/>
            <person name="Walter F."/>
            <person name="Albersmeier A."/>
            <person name="Kalinowski J."/>
            <person name="Ruckert C."/>
        </authorList>
    </citation>
    <scope>NUCLEOTIDE SEQUENCE [LARGE SCALE GENOMIC DNA]</scope>
    <source>
        <strain evidence="1 2">CECT 8670</strain>
    </source>
</reference>
<evidence type="ECO:0000313" key="2">
    <source>
        <dbReference type="Proteomes" id="UP001228636"/>
    </source>
</evidence>
<protein>
    <submittedName>
        <fullName evidence="1">Uncharacterized protein</fullName>
    </submittedName>
</protein>
<dbReference type="Proteomes" id="UP001228636">
    <property type="component" value="Unassembled WGS sequence"/>
</dbReference>
<proteinExistence type="predicted"/>
<name>A0AAJ1R007_9FLAO</name>
<dbReference type="AlphaFoldDB" id="A0AAJ1R007"/>
<sequence length="522" mass="60917">MAEAITKRDYKEWEAFCEKVQNSNAVKFNEGKKDQDKRIKRCLKSYNDFVKEYFKQYADHDCADFHIRAANAILKDKDILAVLEWAREHAKSVHACIIIPMWLIAHGELTGMILMGKNNDDACNLLSDIQAQLQFNELFAHDFGKQYNFGSWEDGDFTTVDGIRFLAVGRNQSPRGARKGEKRPNYAVIDDIDDDEIIYNPKRVDKVIRNIMGALYFALSIKGARMVVAGNRIHHNSILANMVGDTKKGGKKREGIYHSKVCALKQKTIVRNTDGQIIGGTPSWSRYTLKQILEKMKKAGHVLAMQEFFHQTEVEGKIFKNAYFRWARMPRLQKMNVIVGYFDPSFVNSATSDYKAVRLWGIYNNKKWCIKSFVRRCELEEAFRWMIQVEKNLPNNVAVIWYIEKQFINKTIKRSQRIVERELKYKLNIQTDHRIKPNKYTRMVRMEPDYSNGGVYYNADEKDDPDMIDGNDQLKQIEPGYNTPDDSPDADEGAWYYLDFHYDEESFDPVIGEREIDEDRRY</sequence>
<comment type="caution">
    <text evidence="1">The sequence shown here is derived from an EMBL/GenBank/DDBJ whole genome shotgun (WGS) entry which is preliminary data.</text>
</comment>
<organism evidence="1 2">
    <name type="scientific">Polaribacter sejongensis</name>
    <dbReference type="NCBI Taxonomy" id="985043"/>
    <lineage>
        <taxon>Bacteria</taxon>
        <taxon>Pseudomonadati</taxon>
        <taxon>Bacteroidota</taxon>
        <taxon>Flavobacteriia</taxon>
        <taxon>Flavobacteriales</taxon>
        <taxon>Flavobacteriaceae</taxon>
    </lineage>
</organism>
<evidence type="ECO:0000313" key="1">
    <source>
        <dbReference type="EMBL" id="MDN3621337.1"/>
    </source>
</evidence>